<feature type="signal peptide" evidence="1">
    <location>
        <begin position="1"/>
        <end position="18"/>
    </location>
</feature>
<dbReference type="AlphaFoldDB" id="A0A5M8R2B6"/>
<name>A0A5M8R2B6_9BACT</name>
<proteinExistence type="predicted"/>
<evidence type="ECO:0000256" key="1">
    <source>
        <dbReference type="SAM" id="SignalP"/>
    </source>
</evidence>
<sequence>MKRLFNLLFLLLSLPALSQSVITVPSSGVVATEEWVKEYIFTQLEKYNVSDCELKAVNVVYEDGALEFALTGILPGINNYSVRITKGDQVQYWNDIPYSAGERLRLENVPDTDSARVTVRAVLRPSCYYSFGYPVDGSQNPDPEPPTTTPACAAGPLIQSIYNVSASGLTTQFHGNGVKLLSYKVLNSSGESIRTGQIAPSSSILNIGFSSEIAPGNYTLRLDGVSCTGFSTMAFTYSGSAGGTDPPAPSGNVVAKKVVSGYPEHMNIQITGTGANKVINDLATITPPDGYEFRYFINDKVEKRTTRLTNYPWPSDVPLAIYKMQIRPDVTDILIWGFDEGWKDPNAGRTFSYNTTCAFATFLFDDEASGFNPSKQVVQWMDYMPDMPSTDGKVWVVPKGSLSTIQQLEAKGATTFSKYEIGSLSAAEQKALADAGKTYDEVPQTPQQLSLPDRGSGQWKPEGVGYPLWWNTRFFDYTPGQTEPLTTQQGFDKGNQYPVTHRIIVFENSEQDHAIGGQWPFWKPYYSNLNSRHQARFSGRGKIAHNYFTGPVSQYPASPEFNNKVAAYGYNPAILGYMNRLQAKNFLNAPLSDWPPSSILPGQNMEDVNSACYGLYFNSIQDTPNNPYRMIYSAYLAHKVNKSLFAFMQTFYEWNPNNLQETTFPEGKFYKYVKMPHSPAQCVNYALISRVFMDGFIPFSSASKTDGNFRYDRQYWNNSLWIPNGATSPQSNDTFPYWKQPGQIEAFATSGFEDFIALGMQKYHQSFMQVSGGTGSFLRFRIDGGSWQEVSNININDVIDAYYDKRGICYGQVKNGKLAVMYLNPYADGSVHEVEYQYNGQTYTMSASSIMASVKLHQL</sequence>
<gene>
    <name evidence="2" type="ORF">FEM33_01625</name>
</gene>
<feature type="chain" id="PRO_5024440969" evidence="1">
    <location>
        <begin position="19"/>
        <end position="859"/>
    </location>
</feature>
<evidence type="ECO:0000313" key="2">
    <source>
        <dbReference type="EMBL" id="KAA6441460.1"/>
    </source>
</evidence>
<dbReference type="RefSeq" id="WP_139010380.1">
    <property type="nucleotide sequence ID" value="NZ_VBSN01000013.1"/>
</dbReference>
<keyword evidence="1" id="KW-0732">Signal</keyword>
<protein>
    <submittedName>
        <fullName evidence="2">Uncharacterized protein</fullName>
    </submittedName>
</protein>
<keyword evidence="3" id="KW-1185">Reference proteome</keyword>
<reference evidence="2 3" key="1">
    <citation type="submission" date="2019-05" db="EMBL/GenBank/DDBJ databases">
        <authorList>
            <person name="Qu J.-H."/>
        </authorList>
    </citation>
    <scope>NUCLEOTIDE SEQUENCE [LARGE SCALE GENOMIC DNA]</scope>
    <source>
        <strain evidence="2 3">NS28</strain>
    </source>
</reference>
<evidence type="ECO:0000313" key="3">
    <source>
        <dbReference type="Proteomes" id="UP000323994"/>
    </source>
</evidence>
<dbReference type="Proteomes" id="UP000323994">
    <property type="component" value="Unassembled WGS sequence"/>
</dbReference>
<organism evidence="2 3">
    <name type="scientific">Dyadobacter flavalbus</name>
    <dbReference type="NCBI Taxonomy" id="2579942"/>
    <lineage>
        <taxon>Bacteria</taxon>
        <taxon>Pseudomonadati</taxon>
        <taxon>Bacteroidota</taxon>
        <taxon>Cytophagia</taxon>
        <taxon>Cytophagales</taxon>
        <taxon>Spirosomataceae</taxon>
        <taxon>Dyadobacter</taxon>
    </lineage>
</organism>
<dbReference type="EMBL" id="VBSN01000013">
    <property type="protein sequence ID" value="KAA6441460.1"/>
    <property type="molecule type" value="Genomic_DNA"/>
</dbReference>
<comment type="caution">
    <text evidence="2">The sequence shown here is derived from an EMBL/GenBank/DDBJ whole genome shotgun (WGS) entry which is preliminary data.</text>
</comment>
<accession>A0A5M8R2B6</accession>
<dbReference type="OrthoDB" id="907855at2"/>